<dbReference type="InterPro" id="IPR027417">
    <property type="entry name" value="P-loop_NTPase"/>
</dbReference>
<dbReference type="EMBL" id="CP114014">
    <property type="protein sequence ID" value="XAY07856.1"/>
    <property type="molecule type" value="Genomic_DNA"/>
</dbReference>
<name>A0AAU7B1G8_9ACTN</name>
<dbReference type="GO" id="GO:0005524">
    <property type="term" value="F:ATP binding"/>
    <property type="evidence" value="ECO:0007669"/>
    <property type="project" value="UniProtKB-UniRule"/>
</dbReference>
<protein>
    <recommendedName>
        <fullName evidence="7">DNA 3'-5' helicase</fullName>
        <ecNumber evidence="7">5.6.2.4</ecNumber>
    </recommendedName>
</protein>
<organism evidence="12">
    <name type="scientific">Paraconexibacter sp. AEG42_29</name>
    <dbReference type="NCBI Taxonomy" id="2997339"/>
    <lineage>
        <taxon>Bacteria</taxon>
        <taxon>Bacillati</taxon>
        <taxon>Actinomycetota</taxon>
        <taxon>Thermoleophilia</taxon>
        <taxon>Solirubrobacterales</taxon>
        <taxon>Paraconexibacteraceae</taxon>
        <taxon>Paraconexibacter</taxon>
    </lineage>
</organism>
<dbReference type="GO" id="GO:0016787">
    <property type="term" value="F:hydrolase activity"/>
    <property type="evidence" value="ECO:0007669"/>
    <property type="project" value="UniProtKB-UniRule"/>
</dbReference>
<dbReference type="GO" id="GO:0005829">
    <property type="term" value="C:cytosol"/>
    <property type="evidence" value="ECO:0007669"/>
    <property type="project" value="TreeGrafter"/>
</dbReference>
<dbReference type="AlphaFoldDB" id="A0AAU7B1G8"/>
<reference evidence="12" key="1">
    <citation type="submission" date="2022-12" db="EMBL/GenBank/DDBJ databases">
        <title>Paraconexibacter alkalitolerans sp. nov. and Baekduia alba sp. nov., isolated from soil and emended description of the genera Paraconexibacter (Chun et al., 2020) and Baekduia (An et al., 2020).</title>
        <authorList>
            <person name="Vieira S."/>
            <person name="Huber K.J."/>
            <person name="Geppert A."/>
            <person name="Wolf J."/>
            <person name="Neumann-Schaal M."/>
            <person name="Muesken M."/>
            <person name="Overmann J."/>
        </authorList>
    </citation>
    <scope>NUCLEOTIDE SEQUENCE</scope>
    <source>
        <strain evidence="12">AEG42_29</strain>
    </source>
</reference>
<feature type="domain" description="UvrD-like helicase ATP-binding" evidence="11">
    <location>
        <begin position="265"/>
        <end position="546"/>
    </location>
</feature>
<dbReference type="PROSITE" id="PS51198">
    <property type="entry name" value="UVRD_HELICASE_ATP_BIND"/>
    <property type="match status" value="1"/>
</dbReference>
<proteinExistence type="predicted"/>
<evidence type="ECO:0000256" key="10">
    <source>
        <dbReference type="SAM" id="MobiDB-lite"/>
    </source>
</evidence>
<sequence>MSGGTGPPSPPRPAEPKGRVLVHRKAVRLKSSRSKDVPRQFARHLHFVADELAAGRVPPNWEVLHARPPYRKVKLPPLRAMARHVDGSLVVFLIRERDDFYKRIGRVRPTFDARDFTELTVDRQRTQLVEARADPPTTAPSVPASGACWKTFSDDELRAIFPADDALITRLGQAARPAEAFEDDVVGVIGEPHAMLLLDLAERPDRYRRILDSGRIPAPIDVEDSDEELAASVAAGLATGDLVALEEASELERLLDGELEEWMVFLLPKQRSMVDARYNGPARLSGGPGTGKSVVALHRAIELARRAGPREKVLLTTFVKTLPVYWRSLLRRIDPAAAARVDVKAVDALAHWWLPPDVQRLDIPKPPERVAWAKHALGRDLRLIGAFGNDPAALVDEFDHVLSAAVVPGVAGANPHPLSSGEDYGRLEPKFRRARTREEVESVWACFERYREDLAAQGMTDFAQRRLVALERASPTYAGVVVDEAQDLSSVALRFLWKLDASVDHSGFLVVADGQQAVYPGGYSLRALGIETRGRARNLTENWRTTQCIQAAADSVIADLDIDDRDGTARRGADDESIPLRAGIRPEVHACRHRHAETTLVADIVLDRITAGRVPRDIAVLVSTNKQVGEVLRALANAPLPVPARDLKDFKPEQHDYVVVGTFHRAKGLEFVEVVVAGLGDGTWPPSHGAQTQADRDERSRHCRALFVAMTRARDHLIMTGVAPLAPEVAALSPICADLVTHA</sequence>
<dbReference type="Pfam" id="PF13361">
    <property type="entry name" value="UvrD_C"/>
    <property type="match status" value="1"/>
</dbReference>
<evidence type="ECO:0000313" key="12">
    <source>
        <dbReference type="EMBL" id="XAY07856.1"/>
    </source>
</evidence>
<keyword evidence="2 9" id="KW-0378">Hydrolase</keyword>
<evidence type="ECO:0000256" key="1">
    <source>
        <dbReference type="ARBA" id="ARBA00022741"/>
    </source>
</evidence>
<dbReference type="InterPro" id="IPR014017">
    <property type="entry name" value="DNA_helicase_UvrD-like_C"/>
</dbReference>
<dbReference type="GO" id="GO:0043138">
    <property type="term" value="F:3'-5' DNA helicase activity"/>
    <property type="evidence" value="ECO:0007669"/>
    <property type="project" value="UniProtKB-EC"/>
</dbReference>
<evidence type="ECO:0000256" key="3">
    <source>
        <dbReference type="ARBA" id="ARBA00022806"/>
    </source>
</evidence>
<dbReference type="KEGG" id="parq:DSM112329_04748"/>
<comment type="catalytic activity">
    <reaction evidence="6">
        <text>Couples ATP hydrolysis with the unwinding of duplex DNA by translocating in the 3'-5' direction.</text>
        <dbReference type="EC" id="5.6.2.4"/>
    </reaction>
</comment>
<evidence type="ECO:0000256" key="9">
    <source>
        <dbReference type="PROSITE-ProRule" id="PRU00560"/>
    </source>
</evidence>
<dbReference type="Gene3D" id="3.40.50.300">
    <property type="entry name" value="P-loop containing nucleotide triphosphate hydrolases"/>
    <property type="match status" value="2"/>
</dbReference>
<gene>
    <name evidence="12" type="ORF">DSM112329_04748</name>
</gene>
<evidence type="ECO:0000256" key="4">
    <source>
        <dbReference type="ARBA" id="ARBA00022840"/>
    </source>
</evidence>
<evidence type="ECO:0000256" key="5">
    <source>
        <dbReference type="ARBA" id="ARBA00023235"/>
    </source>
</evidence>
<accession>A0AAU7B1G8</accession>
<evidence type="ECO:0000259" key="11">
    <source>
        <dbReference type="PROSITE" id="PS51198"/>
    </source>
</evidence>
<dbReference type="InterPro" id="IPR014016">
    <property type="entry name" value="UvrD-like_ATP-bd"/>
</dbReference>
<feature type="binding site" evidence="9">
    <location>
        <begin position="286"/>
        <end position="293"/>
    </location>
    <ligand>
        <name>ATP</name>
        <dbReference type="ChEBI" id="CHEBI:30616"/>
    </ligand>
</feature>
<keyword evidence="4 9" id="KW-0067">ATP-binding</keyword>
<keyword evidence="3 9" id="KW-0347">Helicase</keyword>
<evidence type="ECO:0000256" key="8">
    <source>
        <dbReference type="ARBA" id="ARBA00048988"/>
    </source>
</evidence>
<evidence type="ECO:0000256" key="6">
    <source>
        <dbReference type="ARBA" id="ARBA00034617"/>
    </source>
</evidence>
<dbReference type="GO" id="GO:0000725">
    <property type="term" value="P:recombinational repair"/>
    <property type="evidence" value="ECO:0007669"/>
    <property type="project" value="TreeGrafter"/>
</dbReference>
<dbReference type="GO" id="GO:0003677">
    <property type="term" value="F:DNA binding"/>
    <property type="evidence" value="ECO:0007669"/>
    <property type="project" value="InterPro"/>
</dbReference>
<dbReference type="SUPFAM" id="SSF52540">
    <property type="entry name" value="P-loop containing nucleoside triphosphate hydrolases"/>
    <property type="match status" value="1"/>
</dbReference>
<keyword evidence="5" id="KW-0413">Isomerase</keyword>
<evidence type="ECO:0000256" key="7">
    <source>
        <dbReference type="ARBA" id="ARBA00034808"/>
    </source>
</evidence>
<dbReference type="InterPro" id="IPR000212">
    <property type="entry name" value="DNA_helicase_UvrD/REP"/>
</dbReference>
<keyword evidence="1 9" id="KW-0547">Nucleotide-binding</keyword>
<feature type="region of interest" description="Disordered" evidence="10">
    <location>
        <begin position="1"/>
        <end position="22"/>
    </location>
</feature>
<dbReference type="EC" id="5.6.2.4" evidence="7"/>
<comment type="catalytic activity">
    <reaction evidence="8">
        <text>ATP + H2O = ADP + phosphate + H(+)</text>
        <dbReference type="Rhea" id="RHEA:13065"/>
        <dbReference type="ChEBI" id="CHEBI:15377"/>
        <dbReference type="ChEBI" id="CHEBI:15378"/>
        <dbReference type="ChEBI" id="CHEBI:30616"/>
        <dbReference type="ChEBI" id="CHEBI:43474"/>
        <dbReference type="ChEBI" id="CHEBI:456216"/>
        <dbReference type="EC" id="5.6.2.4"/>
    </reaction>
</comment>
<dbReference type="PANTHER" id="PTHR11070:SF45">
    <property type="entry name" value="DNA 3'-5' HELICASE"/>
    <property type="match status" value="1"/>
</dbReference>
<dbReference type="Pfam" id="PF00580">
    <property type="entry name" value="UvrD-helicase"/>
    <property type="match status" value="1"/>
</dbReference>
<evidence type="ECO:0000256" key="2">
    <source>
        <dbReference type="ARBA" id="ARBA00022801"/>
    </source>
</evidence>
<dbReference type="PANTHER" id="PTHR11070">
    <property type="entry name" value="UVRD / RECB / PCRA DNA HELICASE FAMILY MEMBER"/>
    <property type="match status" value="1"/>
</dbReference>